<protein>
    <submittedName>
        <fullName evidence="2">Uncharacterized protein</fullName>
    </submittedName>
</protein>
<keyword evidence="1" id="KW-1133">Transmembrane helix</keyword>
<reference evidence="2" key="2">
    <citation type="submission" date="2020-09" db="EMBL/GenBank/DDBJ databases">
        <authorList>
            <person name="Sun Q."/>
            <person name="Ohkuma M."/>
        </authorList>
    </citation>
    <scope>NUCLEOTIDE SEQUENCE</scope>
    <source>
        <strain evidence="2">JCM 16108</strain>
    </source>
</reference>
<sequence>MTRNTRDRAQTTLDFAAGVSVFLLTVIFVFAFVPSLLAPATAPGAGNGVVADRVADDLARDELATETPYELSGPPTDGALAAARSNVSETLPPGTFLNLTLRTASAGRVVAADGPTPSVDAPTTASRRAVTAPDGTTYELRVVVW</sequence>
<reference evidence="3" key="3">
    <citation type="submission" date="2021-03" db="EMBL/GenBank/DDBJ databases">
        <title>Genomic Encyclopedia of Type Strains, Phase IV (KMG-IV): sequencing the most valuable type-strain genomes for metagenomic binning, comparative biology and taxonomic classification.</title>
        <authorList>
            <person name="Goeker M."/>
        </authorList>
    </citation>
    <scope>NUCLEOTIDE SEQUENCE</scope>
    <source>
        <strain evidence="3">DSM 22443</strain>
    </source>
</reference>
<dbReference type="Proteomes" id="UP000614609">
    <property type="component" value="Unassembled WGS sequence"/>
</dbReference>
<dbReference type="RefSeq" id="WP_188871420.1">
    <property type="nucleotide sequence ID" value="NZ_BMOO01000003.1"/>
</dbReference>
<name>A0A830FNX6_9EURY</name>
<dbReference type="OrthoDB" id="125215at2157"/>
<keyword evidence="1" id="KW-0812">Transmembrane</keyword>
<reference evidence="2" key="1">
    <citation type="journal article" date="2014" name="Int. J. Syst. Evol. Microbiol.">
        <title>Complete genome sequence of Corynebacterium casei LMG S-19264T (=DSM 44701T), isolated from a smear-ripened cheese.</title>
        <authorList>
            <consortium name="US DOE Joint Genome Institute (JGI-PGF)"/>
            <person name="Walter F."/>
            <person name="Albersmeier A."/>
            <person name="Kalinowski J."/>
            <person name="Ruckert C."/>
        </authorList>
    </citation>
    <scope>NUCLEOTIDE SEQUENCE</scope>
    <source>
        <strain evidence="2">JCM 16108</strain>
    </source>
</reference>
<dbReference type="Proteomes" id="UP000765891">
    <property type="component" value="Unassembled WGS sequence"/>
</dbReference>
<feature type="transmembrane region" description="Helical" evidence="1">
    <location>
        <begin position="12"/>
        <end position="33"/>
    </location>
</feature>
<dbReference type="AlphaFoldDB" id="A0A830FNX6"/>
<proteinExistence type="predicted"/>
<evidence type="ECO:0000313" key="3">
    <source>
        <dbReference type="EMBL" id="MBP1953395.1"/>
    </source>
</evidence>
<dbReference type="EMBL" id="JAGGKO010000001">
    <property type="protein sequence ID" value="MBP1953395.1"/>
    <property type="molecule type" value="Genomic_DNA"/>
</dbReference>
<dbReference type="EMBL" id="BMOO01000003">
    <property type="protein sequence ID" value="GGM65604.1"/>
    <property type="molecule type" value="Genomic_DNA"/>
</dbReference>
<evidence type="ECO:0000256" key="1">
    <source>
        <dbReference type="SAM" id="Phobius"/>
    </source>
</evidence>
<comment type="caution">
    <text evidence="2">The sequence shown here is derived from an EMBL/GenBank/DDBJ whole genome shotgun (WGS) entry which is preliminary data.</text>
</comment>
<evidence type="ECO:0000313" key="4">
    <source>
        <dbReference type="Proteomes" id="UP000614609"/>
    </source>
</evidence>
<organism evidence="2 4">
    <name type="scientific">Halarchaeum rubridurum</name>
    <dbReference type="NCBI Taxonomy" id="489911"/>
    <lineage>
        <taxon>Archaea</taxon>
        <taxon>Methanobacteriati</taxon>
        <taxon>Methanobacteriota</taxon>
        <taxon>Stenosarchaea group</taxon>
        <taxon>Halobacteria</taxon>
        <taxon>Halobacteriales</taxon>
        <taxon>Halobacteriaceae</taxon>
    </lineage>
</organism>
<accession>A0A830FNX6</accession>
<keyword evidence="4" id="KW-1185">Reference proteome</keyword>
<gene>
    <name evidence="2" type="ORF">GCM10009017_14630</name>
    <name evidence="3" type="ORF">J2752_000276</name>
</gene>
<dbReference type="Pfam" id="PF23958">
    <property type="entry name" value="DUF7287"/>
    <property type="match status" value="1"/>
</dbReference>
<keyword evidence="1" id="KW-0472">Membrane</keyword>
<dbReference type="InterPro" id="IPR056613">
    <property type="entry name" value="DUF7287"/>
</dbReference>
<evidence type="ECO:0000313" key="2">
    <source>
        <dbReference type="EMBL" id="GGM65604.1"/>
    </source>
</evidence>